<evidence type="ECO:0000256" key="1">
    <source>
        <dbReference type="ARBA" id="ARBA00023125"/>
    </source>
</evidence>
<dbReference type="AlphaFoldDB" id="N1V206"/>
<dbReference type="GO" id="GO:0003677">
    <property type="term" value="F:DNA binding"/>
    <property type="evidence" value="ECO:0007669"/>
    <property type="project" value="UniProtKB-KW"/>
</dbReference>
<accession>N1V206</accession>
<keyword evidence="4" id="KW-1185">Reference proteome</keyword>
<organism evidence="3 4">
    <name type="scientific">Arthrobacter crystallopoietes BAB-32</name>
    <dbReference type="NCBI Taxonomy" id="1246476"/>
    <lineage>
        <taxon>Bacteria</taxon>
        <taxon>Bacillati</taxon>
        <taxon>Actinomycetota</taxon>
        <taxon>Actinomycetes</taxon>
        <taxon>Micrococcales</taxon>
        <taxon>Micrococcaceae</taxon>
        <taxon>Crystallibacter</taxon>
    </lineage>
</organism>
<protein>
    <submittedName>
        <fullName evidence="3">AraC family transcriptional regulator</fullName>
    </submittedName>
</protein>
<dbReference type="InterPro" id="IPR032783">
    <property type="entry name" value="AraC_lig"/>
</dbReference>
<comment type="caution">
    <text evidence="3">The sequence shown here is derived from an EMBL/GenBank/DDBJ whole genome shotgun (WGS) entry which is preliminary data.</text>
</comment>
<dbReference type="EMBL" id="ANPE02000137">
    <property type="protein sequence ID" value="EMY34034.1"/>
    <property type="molecule type" value="Genomic_DNA"/>
</dbReference>
<evidence type="ECO:0000313" key="3">
    <source>
        <dbReference type="EMBL" id="EMY34034.1"/>
    </source>
</evidence>
<feature type="domain" description="AraC-type transcription regulator ligand-binding" evidence="2">
    <location>
        <begin position="2"/>
        <end position="172"/>
    </location>
</feature>
<keyword evidence="1" id="KW-0238">DNA-binding</keyword>
<evidence type="ECO:0000313" key="4">
    <source>
        <dbReference type="Proteomes" id="UP000010729"/>
    </source>
</evidence>
<sequence length="208" mass="22478">MDPLESLLSGPRARNAFLLRSLMTPPWCIRVEDEAPLTVVVVQHGSAWILREGRVPLDLRAGDAMLIRGPEPYLVAHAPGAEPTAIIHPGQHCTGPGGEDFSDLLDSGLRTWGNDPNGGDALLIGTYLTASEVGRALLDRLPLHYVLRQNEQLEPAVGLLLDELGAPLPARQRRWTGSWICCSSGCCGGRRTKCPHPSPAGYARSRIP</sequence>
<dbReference type="RefSeq" id="WP_005269220.1">
    <property type="nucleotide sequence ID" value="NZ_ANPE02000137.1"/>
</dbReference>
<gene>
    <name evidence="3" type="ORF">D477_011731</name>
</gene>
<proteinExistence type="predicted"/>
<reference evidence="3 4" key="1">
    <citation type="journal article" date="2013" name="Genome Announc.">
        <title>Draft Genome Sequence of Arthrobacter crystallopoietes Strain BAB-32, Revealing Genes for Bioremediation.</title>
        <authorList>
            <person name="Joshi M.N."/>
            <person name="Pandit A.S."/>
            <person name="Sharma A."/>
            <person name="Pandya R.V."/>
            <person name="Desai S.M."/>
            <person name="Saxena A.K."/>
            <person name="Bagatharia S.B."/>
        </authorList>
    </citation>
    <scope>NUCLEOTIDE SEQUENCE [LARGE SCALE GENOMIC DNA]</scope>
    <source>
        <strain evidence="3 4">BAB-32</strain>
    </source>
</reference>
<dbReference type="Pfam" id="PF12852">
    <property type="entry name" value="Cupin_6"/>
    <property type="match status" value="1"/>
</dbReference>
<name>N1V206_9MICC</name>
<dbReference type="Proteomes" id="UP000010729">
    <property type="component" value="Unassembled WGS sequence"/>
</dbReference>
<dbReference type="OrthoDB" id="241790at2"/>
<evidence type="ECO:0000259" key="2">
    <source>
        <dbReference type="Pfam" id="PF12852"/>
    </source>
</evidence>